<dbReference type="PANTHER" id="PTHR43750:SF1">
    <property type="entry name" value="GDP-MANNOSE 6-DEHYDROGENASE"/>
    <property type="match status" value="1"/>
</dbReference>
<dbReference type="InterPro" id="IPR028357">
    <property type="entry name" value="UDPglc_DH_bac"/>
</dbReference>
<dbReference type="Gene3D" id="1.20.5.170">
    <property type="match status" value="1"/>
</dbReference>
<evidence type="ECO:0000256" key="4">
    <source>
        <dbReference type="ARBA" id="ARBA00023002"/>
    </source>
</evidence>
<dbReference type="InterPro" id="IPR001732">
    <property type="entry name" value="UDP-Glc/GDP-Man_DH_N"/>
</dbReference>
<dbReference type="Proteomes" id="UP001606305">
    <property type="component" value="Unassembled WGS sequence"/>
</dbReference>
<dbReference type="InterPro" id="IPR014026">
    <property type="entry name" value="UDP-Glc/GDP-Man_DH_dimer"/>
</dbReference>
<keyword evidence="4 7" id="KW-0560">Oxidoreductase</keyword>
<comment type="similarity">
    <text evidence="2 7">Belongs to the UDP-glucose/GDP-mannose dehydrogenase family.</text>
</comment>
<evidence type="ECO:0000259" key="8">
    <source>
        <dbReference type="SMART" id="SM00984"/>
    </source>
</evidence>
<proteinExistence type="inferred from homology"/>
<dbReference type="EMBL" id="JBIGIA010000010">
    <property type="protein sequence ID" value="MFG6457969.1"/>
    <property type="molecule type" value="Genomic_DNA"/>
</dbReference>
<keyword evidence="10" id="KW-1185">Reference proteome</keyword>
<dbReference type="SUPFAM" id="SSF48179">
    <property type="entry name" value="6-phosphogluconate dehydrogenase C-terminal domain-like"/>
    <property type="match status" value="1"/>
</dbReference>
<dbReference type="Pfam" id="PF03721">
    <property type="entry name" value="UDPG_MGDP_dh_N"/>
    <property type="match status" value="1"/>
</dbReference>
<evidence type="ECO:0000313" key="10">
    <source>
        <dbReference type="Proteomes" id="UP001606305"/>
    </source>
</evidence>
<organism evidence="9 10">
    <name type="scientific">Pelomonas nitida</name>
    <dbReference type="NCBI Taxonomy" id="3299027"/>
    <lineage>
        <taxon>Bacteria</taxon>
        <taxon>Pseudomonadati</taxon>
        <taxon>Pseudomonadota</taxon>
        <taxon>Betaproteobacteria</taxon>
        <taxon>Burkholderiales</taxon>
        <taxon>Sphaerotilaceae</taxon>
        <taxon>Roseateles</taxon>
    </lineage>
</organism>
<comment type="caution">
    <text evidence="9">The sequence shown here is derived from an EMBL/GenBank/DDBJ whole genome shotgun (WGS) entry which is preliminary data.</text>
</comment>
<evidence type="ECO:0000256" key="6">
    <source>
        <dbReference type="ARBA" id="ARBA00047473"/>
    </source>
</evidence>
<dbReference type="NCBIfam" id="TIGR03026">
    <property type="entry name" value="NDP-sugDHase"/>
    <property type="match status" value="1"/>
</dbReference>
<dbReference type="EC" id="1.1.1.22" evidence="3 7"/>
<dbReference type="InterPro" id="IPR017476">
    <property type="entry name" value="UDP-Glc/GDP-Man"/>
</dbReference>
<protein>
    <recommendedName>
        <fullName evidence="3 7">UDP-glucose 6-dehydrogenase</fullName>
        <ecNumber evidence="3 7">1.1.1.22</ecNumber>
    </recommendedName>
</protein>
<evidence type="ECO:0000256" key="3">
    <source>
        <dbReference type="ARBA" id="ARBA00012954"/>
    </source>
</evidence>
<dbReference type="InterPro" id="IPR036220">
    <property type="entry name" value="UDP-Glc/GDP-Man_DH_C_sf"/>
</dbReference>
<keyword evidence="5 7" id="KW-0520">NAD</keyword>
<dbReference type="Pfam" id="PF03720">
    <property type="entry name" value="UDPG_MGDP_dh_C"/>
    <property type="match status" value="1"/>
</dbReference>
<dbReference type="InterPro" id="IPR014027">
    <property type="entry name" value="UDP-Glc/GDP-Man_DH_C"/>
</dbReference>
<evidence type="ECO:0000256" key="2">
    <source>
        <dbReference type="ARBA" id="ARBA00006601"/>
    </source>
</evidence>
<dbReference type="PIRSF" id="PIRSF000124">
    <property type="entry name" value="UDPglc_GDPman_dh"/>
    <property type="match status" value="1"/>
</dbReference>
<dbReference type="PIRSF" id="PIRSF500134">
    <property type="entry name" value="UDPglc_DH_bac"/>
    <property type="match status" value="1"/>
</dbReference>
<evidence type="ECO:0000256" key="5">
    <source>
        <dbReference type="ARBA" id="ARBA00023027"/>
    </source>
</evidence>
<dbReference type="SUPFAM" id="SSF51735">
    <property type="entry name" value="NAD(P)-binding Rossmann-fold domains"/>
    <property type="match status" value="1"/>
</dbReference>
<dbReference type="InterPro" id="IPR036291">
    <property type="entry name" value="NAD(P)-bd_dom_sf"/>
</dbReference>
<dbReference type="Gene3D" id="3.40.50.720">
    <property type="entry name" value="NAD(P)-binding Rossmann-like Domain"/>
    <property type="match status" value="2"/>
</dbReference>
<dbReference type="InterPro" id="IPR008927">
    <property type="entry name" value="6-PGluconate_DH-like_C_sf"/>
</dbReference>
<dbReference type="RefSeq" id="WP_394488825.1">
    <property type="nucleotide sequence ID" value="NZ_JBIGIA010000010.1"/>
</dbReference>
<dbReference type="SUPFAM" id="SSF52413">
    <property type="entry name" value="UDP-glucose/GDP-mannose dehydrogenase C-terminal domain"/>
    <property type="match status" value="1"/>
</dbReference>
<accession>A0ABW7G7Q7</accession>
<evidence type="ECO:0000256" key="1">
    <source>
        <dbReference type="ARBA" id="ARBA00004701"/>
    </source>
</evidence>
<evidence type="ECO:0000313" key="9">
    <source>
        <dbReference type="EMBL" id="MFG6457969.1"/>
    </source>
</evidence>
<reference evidence="9 10" key="1">
    <citation type="submission" date="2024-09" db="EMBL/GenBank/DDBJ databases">
        <title>Novel species of the genus Pelomonas and Roseateles isolated from streams.</title>
        <authorList>
            <person name="Lu H."/>
        </authorList>
    </citation>
    <scope>NUCLEOTIDE SEQUENCE [LARGE SCALE GENOMIC DNA]</scope>
    <source>
        <strain evidence="9 10">BYS96W</strain>
    </source>
</reference>
<dbReference type="Pfam" id="PF00984">
    <property type="entry name" value="UDPG_MGDP_dh"/>
    <property type="match status" value="1"/>
</dbReference>
<evidence type="ECO:0000256" key="7">
    <source>
        <dbReference type="PIRNR" id="PIRNR000124"/>
    </source>
</evidence>
<sequence>MKVSVFGLGYVGAVSCACLPELGHDVVGVDINALKVELIASGQSPVVEEGIEELISAAVKAGKLTATNDVAAAVLGTEVSLISVATPSLPNYMPDLTALDAVVRQIGAEIARKAGHHTLVIRSTVAPGTTRARIAPLLEQAAGRKIGDRLSLVFNPEFLREGSSVADFHNPPQTIVGSLDDAGVEVMRQLYAGVPGSFVAADVGVAESVKYLCNVFHALKIVFANEAGAVLKETGLDSRDVLELFCRDTQLNISKAYLRPGFAFGGSCLPKEVKGFLTIARERGVDIPVLGSLLDSNDAHIGRAYDLIASAGRKPVALFGLAFKPGTDDLRDSPLVVLAEKLLGKGFDLAIYDKFVKIARLLGKNKEYIDREIPHLDKLLHETPDAALARAEIVVVGHADAETRQRIIALAKGARVVDLNGYADLRQASLAGGFAQYEGICW</sequence>
<comment type="catalytic activity">
    <reaction evidence="6 7">
        <text>UDP-alpha-D-glucose + 2 NAD(+) + H2O = UDP-alpha-D-glucuronate + 2 NADH + 3 H(+)</text>
        <dbReference type="Rhea" id="RHEA:23596"/>
        <dbReference type="ChEBI" id="CHEBI:15377"/>
        <dbReference type="ChEBI" id="CHEBI:15378"/>
        <dbReference type="ChEBI" id="CHEBI:57540"/>
        <dbReference type="ChEBI" id="CHEBI:57945"/>
        <dbReference type="ChEBI" id="CHEBI:58052"/>
        <dbReference type="ChEBI" id="CHEBI:58885"/>
        <dbReference type="EC" id="1.1.1.22"/>
    </reaction>
</comment>
<comment type="pathway">
    <text evidence="1">Nucleotide-sugar biosynthesis; UDP-alpha-D-glucuronate biosynthesis; UDP-alpha-D-glucuronate from UDP-alpha-D-glucose: step 1/1.</text>
</comment>
<gene>
    <name evidence="9" type="ORF">ACG00X_14100</name>
</gene>
<feature type="domain" description="UDP-glucose/GDP-mannose dehydrogenase C-terminal" evidence="8">
    <location>
        <begin position="317"/>
        <end position="425"/>
    </location>
</feature>
<name>A0ABW7G7Q7_9BURK</name>
<dbReference type="SMART" id="SM00984">
    <property type="entry name" value="UDPG_MGDP_dh_C"/>
    <property type="match status" value="1"/>
</dbReference>
<dbReference type="PANTHER" id="PTHR43750">
    <property type="entry name" value="UDP-GLUCOSE 6-DEHYDROGENASE TUAD"/>
    <property type="match status" value="1"/>
</dbReference>
<dbReference type="PROSITE" id="PS51257">
    <property type="entry name" value="PROKAR_LIPOPROTEIN"/>
    <property type="match status" value="1"/>
</dbReference>